<proteinExistence type="predicted"/>
<dbReference type="Proteomes" id="UP000466692">
    <property type="component" value="Unassembled WGS sequence"/>
</dbReference>
<sequence>MKIGRQRGGPPDQISGVNQGRETKQCRLTQILLISTKTLLEGGVGREKHPMVLSLELLRKVTLIR</sequence>
<name>A0ACC7VGP5_9BACI</name>
<keyword evidence="2" id="KW-1185">Reference proteome</keyword>
<evidence type="ECO:0000313" key="1">
    <source>
        <dbReference type="EMBL" id="MYL53872.1"/>
    </source>
</evidence>
<protein>
    <submittedName>
        <fullName evidence="1">Uncharacterized protein</fullName>
    </submittedName>
</protein>
<organism evidence="1 2">
    <name type="scientific">Pontibacillus yanchengensis</name>
    <dbReference type="NCBI Taxonomy" id="462910"/>
    <lineage>
        <taxon>Bacteria</taxon>
        <taxon>Bacillati</taxon>
        <taxon>Bacillota</taxon>
        <taxon>Bacilli</taxon>
        <taxon>Bacillales</taxon>
        <taxon>Bacillaceae</taxon>
        <taxon>Pontibacillus</taxon>
    </lineage>
</organism>
<comment type="caution">
    <text evidence="1">The sequence shown here is derived from an EMBL/GenBank/DDBJ whole genome shotgun (WGS) entry which is preliminary data.</text>
</comment>
<reference evidence="1" key="1">
    <citation type="submission" date="2019-11" db="EMBL/GenBank/DDBJ databases">
        <title>Genome sequences of 17 halophilic strains isolated from different environments.</title>
        <authorList>
            <person name="Furrow R.E."/>
        </authorList>
    </citation>
    <scope>NUCLEOTIDE SEQUENCE</scope>
    <source>
        <strain evidence="1">22510_22_Filter</strain>
    </source>
</reference>
<evidence type="ECO:0000313" key="2">
    <source>
        <dbReference type="Proteomes" id="UP000466692"/>
    </source>
</evidence>
<accession>A0ACC7VGP5</accession>
<gene>
    <name evidence="1" type="ORF">GLW08_11045</name>
</gene>
<dbReference type="EMBL" id="WMEU01000003">
    <property type="protein sequence ID" value="MYL53872.1"/>
    <property type="molecule type" value="Genomic_DNA"/>
</dbReference>